<feature type="domain" description="M23ase beta-sheet core" evidence="8">
    <location>
        <begin position="284"/>
        <end position="373"/>
    </location>
</feature>
<evidence type="ECO:0000313" key="10">
    <source>
        <dbReference type="Proteomes" id="UP000218151"/>
    </source>
</evidence>
<reference evidence="10" key="1">
    <citation type="submission" date="2017-09" db="EMBL/GenBank/DDBJ databases">
        <authorList>
            <person name="Feng G."/>
            <person name="Zhu H."/>
        </authorList>
    </citation>
    <scope>NUCLEOTIDE SEQUENCE [LARGE SCALE GENOMIC DNA]</scope>
    <source>
        <strain evidence="10">1PNM-20</strain>
    </source>
</reference>
<dbReference type="GO" id="GO:0006508">
    <property type="term" value="P:proteolysis"/>
    <property type="evidence" value="ECO:0007669"/>
    <property type="project" value="UniProtKB-KW"/>
</dbReference>
<dbReference type="SUPFAM" id="SSF51261">
    <property type="entry name" value="Duplicated hybrid motif"/>
    <property type="match status" value="1"/>
</dbReference>
<organism evidence="9 10">
    <name type="scientific">Sphingomonas lenta</name>
    <dbReference type="NCBI Taxonomy" id="1141887"/>
    <lineage>
        <taxon>Bacteria</taxon>
        <taxon>Pseudomonadati</taxon>
        <taxon>Pseudomonadota</taxon>
        <taxon>Alphaproteobacteria</taxon>
        <taxon>Sphingomonadales</taxon>
        <taxon>Sphingomonadaceae</taxon>
        <taxon>Sphingomonas</taxon>
    </lineage>
</organism>
<keyword evidence="4" id="KW-0378">Hydrolase</keyword>
<dbReference type="GO" id="GO:0004222">
    <property type="term" value="F:metalloendopeptidase activity"/>
    <property type="evidence" value="ECO:0007669"/>
    <property type="project" value="TreeGrafter"/>
</dbReference>
<dbReference type="AlphaFoldDB" id="A0A2A2SFZ4"/>
<comment type="cofactor">
    <cofactor evidence="1">
        <name>Zn(2+)</name>
        <dbReference type="ChEBI" id="CHEBI:29105"/>
    </cofactor>
</comment>
<dbReference type="InterPro" id="IPR016047">
    <property type="entry name" value="M23ase_b-sheet_dom"/>
</dbReference>
<dbReference type="Gene3D" id="2.70.70.10">
    <property type="entry name" value="Glucose Permease (Domain IIA)"/>
    <property type="match status" value="1"/>
</dbReference>
<dbReference type="InterPro" id="IPR050570">
    <property type="entry name" value="Cell_wall_metabolism_enzyme"/>
</dbReference>
<dbReference type="InterPro" id="IPR011055">
    <property type="entry name" value="Dup_hybrid_motif"/>
</dbReference>
<evidence type="ECO:0000256" key="7">
    <source>
        <dbReference type="SAM" id="Coils"/>
    </source>
</evidence>
<dbReference type="CDD" id="cd12797">
    <property type="entry name" value="M23_peptidase"/>
    <property type="match status" value="1"/>
</dbReference>
<evidence type="ECO:0000256" key="5">
    <source>
        <dbReference type="ARBA" id="ARBA00022833"/>
    </source>
</evidence>
<keyword evidence="7" id="KW-0175">Coiled coil</keyword>
<dbReference type="Pfam" id="PF01551">
    <property type="entry name" value="Peptidase_M23"/>
    <property type="match status" value="1"/>
</dbReference>
<gene>
    <name evidence="9" type="ORF">CKY28_11095</name>
</gene>
<evidence type="ECO:0000256" key="6">
    <source>
        <dbReference type="ARBA" id="ARBA00023049"/>
    </source>
</evidence>
<dbReference type="PANTHER" id="PTHR21666:SF288">
    <property type="entry name" value="CELL DIVISION PROTEIN YTFB"/>
    <property type="match status" value="1"/>
</dbReference>
<dbReference type="EMBL" id="NSLI01000003">
    <property type="protein sequence ID" value="PAX08123.1"/>
    <property type="molecule type" value="Genomic_DNA"/>
</dbReference>
<dbReference type="Proteomes" id="UP000218151">
    <property type="component" value="Unassembled WGS sequence"/>
</dbReference>
<comment type="caution">
    <text evidence="9">The sequence shown here is derived from an EMBL/GenBank/DDBJ whole genome shotgun (WGS) entry which is preliminary data.</text>
</comment>
<feature type="coiled-coil region" evidence="7">
    <location>
        <begin position="18"/>
        <end position="80"/>
    </location>
</feature>
<evidence type="ECO:0000259" key="8">
    <source>
        <dbReference type="Pfam" id="PF01551"/>
    </source>
</evidence>
<evidence type="ECO:0000256" key="2">
    <source>
        <dbReference type="ARBA" id="ARBA00022670"/>
    </source>
</evidence>
<dbReference type="OrthoDB" id="9809144at2"/>
<evidence type="ECO:0000256" key="3">
    <source>
        <dbReference type="ARBA" id="ARBA00022723"/>
    </source>
</evidence>
<accession>A0A2A2SFZ4</accession>
<evidence type="ECO:0000313" key="9">
    <source>
        <dbReference type="EMBL" id="PAX08123.1"/>
    </source>
</evidence>
<keyword evidence="10" id="KW-1185">Reference proteome</keyword>
<proteinExistence type="predicted"/>
<keyword evidence="5" id="KW-0862">Zinc</keyword>
<sequence>MAAALALAGSVGAQAPDLASQQRRLADAKREAAAADARAEALARSAQAEKDAAARAAADERALAARVAAAQAELRAAQARVAVVDDLLRAQRARLSEVQAPAARLLAALQSMARRPAIAAVAQPGSVDDLVHLRAVLGGALPVVEARAATVRDEVARTRRLQEGAALAARALRDARGRLEADRVALAQAEARHRARAQVLGRGALSESDRALALGEQARDIVDRLAAQGEAQVTGKALAALPAPSPRPVASPAPEGMAGGAYRLPVAGRLVTGFEAVSSAGVRSRGLTFAVRPGTMATAPAAGVVRYARPYRGYGTVVVIDHGEGWSTTLIGLGRAAVKAGAQVAAGAPVGQAPAGDQPEVTVELRRRGRPVDIVALL</sequence>
<name>A0A2A2SFZ4_9SPHN</name>
<evidence type="ECO:0000256" key="4">
    <source>
        <dbReference type="ARBA" id="ARBA00022801"/>
    </source>
</evidence>
<protein>
    <submittedName>
        <fullName evidence="9">Metalloendopeptidase</fullName>
    </submittedName>
</protein>
<keyword evidence="6" id="KW-0482">Metalloprotease</keyword>
<dbReference type="PANTHER" id="PTHR21666">
    <property type="entry name" value="PEPTIDASE-RELATED"/>
    <property type="match status" value="1"/>
</dbReference>
<dbReference type="GO" id="GO:0046872">
    <property type="term" value="F:metal ion binding"/>
    <property type="evidence" value="ECO:0007669"/>
    <property type="project" value="UniProtKB-KW"/>
</dbReference>
<evidence type="ECO:0000256" key="1">
    <source>
        <dbReference type="ARBA" id="ARBA00001947"/>
    </source>
</evidence>
<keyword evidence="2" id="KW-0645">Protease</keyword>
<keyword evidence="3" id="KW-0479">Metal-binding</keyword>
<dbReference type="RefSeq" id="WP_095998365.1">
    <property type="nucleotide sequence ID" value="NZ_NSLI01000003.1"/>
</dbReference>